<dbReference type="EMBL" id="JAZDUA010000032">
    <property type="protein sequence ID" value="KAK7871931.1"/>
    <property type="molecule type" value="Genomic_DNA"/>
</dbReference>
<keyword evidence="1" id="KW-1133">Transmembrane helix</keyword>
<dbReference type="AlphaFoldDB" id="A0AAN9W053"/>
<evidence type="ECO:0000313" key="4">
    <source>
        <dbReference type="Proteomes" id="UP001378592"/>
    </source>
</evidence>
<dbReference type="GO" id="GO:0016747">
    <property type="term" value="F:acyltransferase activity, transferring groups other than amino-acyl groups"/>
    <property type="evidence" value="ECO:0007669"/>
    <property type="project" value="InterPro"/>
</dbReference>
<keyword evidence="1" id="KW-0812">Transmembrane</keyword>
<evidence type="ECO:0000256" key="1">
    <source>
        <dbReference type="SAM" id="Phobius"/>
    </source>
</evidence>
<dbReference type="Pfam" id="PF01757">
    <property type="entry name" value="Acyl_transf_3"/>
    <property type="match status" value="1"/>
</dbReference>
<dbReference type="Proteomes" id="UP001378592">
    <property type="component" value="Unassembled WGS sequence"/>
</dbReference>
<sequence length="559" mass="61778">MNNGVTRDDVLMGVCVPAACTHSDVQQFLADVFASERNVSLEALLVRVDEDMCQTQEPFELDWLDAVFIAIICVLCTMLAVSSTYDVMRARCKKQKDSEEKSLWHKIILTFSIPYNFKRLFAFEPSTDGLDCLYGIKSIAMLLIINAHSMMYVLGGPISNTDFLQWFVQQPLSAILNSNMLYVETFLFTGAFLLVLHFLKQLSKNTSVNLIQVFVLRYLRLTPAYALVALAHATALRWAGAGPLWAARAGRERARCRASLWANLLYVNNYVATDALCMFQSWYLAADTQLFAAALVLLWALGQRRRARLWALLALLAVSVGGCFVDALLRRHDPTILMRPKDVEDLPTDDAFVNAYVKTHLRATSYICGLLLGHWLHDFLESGRKLSKRVAAACWALAAGAGLAAVFSVLVFYWPFRAYSRLDSALYAGAVRLAWSACVGWTVFACAAHRAGPVRRVLSCRALVPLGRLSYCAYLVNGLVGLRGMGAQRTPIHVDALSLIKAYVSDAVLTYAAALVLSLLIDSPMQALSGLLAGRGRGTKEESNTMQNGTKFIDNVATK</sequence>
<feature type="transmembrane region" description="Helical" evidence="1">
    <location>
        <begin position="426"/>
        <end position="448"/>
    </location>
</feature>
<dbReference type="InterPro" id="IPR002656">
    <property type="entry name" value="Acyl_transf_3_dom"/>
</dbReference>
<proteinExistence type="predicted"/>
<dbReference type="PANTHER" id="PTHR11161:SF71">
    <property type="entry name" value="NOSE RESISTANT-TO-FLUOXETINE PROTEIN N-TERMINAL DOMAIN-CONTAINING PROTEIN"/>
    <property type="match status" value="1"/>
</dbReference>
<keyword evidence="4" id="KW-1185">Reference proteome</keyword>
<dbReference type="InterPro" id="IPR052728">
    <property type="entry name" value="O2_lipid_transport_reg"/>
</dbReference>
<feature type="transmembrane region" description="Helical" evidence="1">
    <location>
        <begin position="460"/>
        <end position="482"/>
    </location>
</feature>
<feature type="transmembrane region" description="Helical" evidence="1">
    <location>
        <begin position="179"/>
        <end position="199"/>
    </location>
</feature>
<feature type="transmembrane region" description="Helical" evidence="1">
    <location>
        <begin position="309"/>
        <end position="329"/>
    </location>
</feature>
<feature type="transmembrane region" description="Helical" evidence="1">
    <location>
        <begin position="502"/>
        <end position="521"/>
    </location>
</feature>
<organism evidence="3 4">
    <name type="scientific">Gryllus longicercus</name>
    <dbReference type="NCBI Taxonomy" id="2509291"/>
    <lineage>
        <taxon>Eukaryota</taxon>
        <taxon>Metazoa</taxon>
        <taxon>Ecdysozoa</taxon>
        <taxon>Arthropoda</taxon>
        <taxon>Hexapoda</taxon>
        <taxon>Insecta</taxon>
        <taxon>Pterygota</taxon>
        <taxon>Neoptera</taxon>
        <taxon>Polyneoptera</taxon>
        <taxon>Orthoptera</taxon>
        <taxon>Ensifera</taxon>
        <taxon>Gryllidea</taxon>
        <taxon>Grylloidea</taxon>
        <taxon>Gryllidae</taxon>
        <taxon>Gryllinae</taxon>
        <taxon>Gryllus</taxon>
    </lineage>
</organism>
<evidence type="ECO:0000313" key="3">
    <source>
        <dbReference type="EMBL" id="KAK7871931.1"/>
    </source>
</evidence>
<feature type="domain" description="Acyltransferase 3" evidence="2">
    <location>
        <begin position="135"/>
        <end position="481"/>
    </location>
</feature>
<feature type="transmembrane region" description="Helical" evidence="1">
    <location>
        <begin position="66"/>
        <end position="88"/>
    </location>
</feature>
<protein>
    <recommendedName>
        <fullName evidence="2">Acyltransferase 3 domain-containing protein</fullName>
    </recommendedName>
</protein>
<keyword evidence="1" id="KW-0472">Membrane</keyword>
<dbReference type="PANTHER" id="PTHR11161">
    <property type="entry name" value="O-ACYLTRANSFERASE"/>
    <property type="match status" value="1"/>
</dbReference>
<feature type="transmembrane region" description="Helical" evidence="1">
    <location>
        <begin position="139"/>
        <end position="159"/>
    </location>
</feature>
<name>A0AAN9W053_9ORTH</name>
<feature type="transmembrane region" description="Helical" evidence="1">
    <location>
        <begin position="392"/>
        <end position="414"/>
    </location>
</feature>
<comment type="caution">
    <text evidence="3">The sequence shown here is derived from an EMBL/GenBank/DDBJ whole genome shotgun (WGS) entry which is preliminary data.</text>
</comment>
<gene>
    <name evidence="3" type="ORF">R5R35_009734</name>
</gene>
<evidence type="ECO:0000259" key="2">
    <source>
        <dbReference type="Pfam" id="PF01757"/>
    </source>
</evidence>
<feature type="transmembrane region" description="Helical" evidence="1">
    <location>
        <begin position="282"/>
        <end position="302"/>
    </location>
</feature>
<accession>A0AAN9W053</accession>
<reference evidence="3 4" key="1">
    <citation type="submission" date="2024-03" db="EMBL/GenBank/DDBJ databases">
        <title>The genome assembly and annotation of the cricket Gryllus longicercus Weissman &amp; Gray.</title>
        <authorList>
            <person name="Szrajer S."/>
            <person name="Gray D."/>
            <person name="Ylla G."/>
        </authorList>
    </citation>
    <scope>NUCLEOTIDE SEQUENCE [LARGE SCALE GENOMIC DNA]</scope>
    <source>
        <strain evidence="3">DAG 2021-001</strain>
        <tissue evidence="3">Whole body minus gut</tissue>
    </source>
</reference>